<dbReference type="SUPFAM" id="SSF49785">
    <property type="entry name" value="Galactose-binding domain-like"/>
    <property type="match status" value="2"/>
</dbReference>
<protein>
    <submittedName>
        <fullName evidence="1">Uncharacterized protein</fullName>
    </submittedName>
</protein>
<sequence>MKIISSDFRDGTNGWFPLGICGLGVVNNGSPHLVSAVVRLGSSGCGPQNVSVAVGVDDQWVNGGQIEINDGTWHEICGSFRIEKQAGKITSSDFRDGTKGWFHLGICGLGVVKNGSPHLVSALVRLGSSGCGPQNVSVVVGVDDQWVNGGQIEINDGTWHEICGSFRIEKQAGKVMVYIQGPSPFYSTTTSVFHCFIETEDSWTVILIKWDPVKDLKTRSSKDELSSMTEG</sequence>
<organism evidence="1">
    <name type="scientific">Tanacetum cinerariifolium</name>
    <name type="common">Dalmatian daisy</name>
    <name type="synonym">Chrysanthemum cinerariifolium</name>
    <dbReference type="NCBI Taxonomy" id="118510"/>
    <lineage>
        <taxon>Eukaryota</taxon>
        <taxon>Viridiplantae</taxon>
        <taxon>Streptophyta</taxon>
        <taxon>Embryophyta</taxon>
        <taxon>Tracheophyta</taxon>
        <taxon>Spermatophyta</taxon>
        <taxon>Magnoliopsida</taxon>
        <taxon>eudicotyledons</taxon>
        <taxon>Gunneridae</taxon>
        <taxon>Pentapetalae</taxon>
        <taxon>asterids</taxon>
        <taxon>campanulids</taxon>
        <taxon>Asterales</taxon>
        <taxon>Asteraceae</taxon>
        <taxon>Asteroideae</taxon>
        <taxon>Anthemideae</taxon>
        <taxon>Anthemidinae</taxon>
        <taxon>Tanacetum</taxon>
    </lineage>
</organism>
<accession>A0A6L2N8D5</accession>
<dbReference type="EMBL" id="BKCJ010008486">
    <property type="protein sequence ID" value="GEU82471.1"/>
    <property type="molecule type" value="Genomic_DNA"/>
</dbReference>
<dbReference type="GO" id="GO:0005975">
    <property type="term" value="P:carbohydrate metabolic process"/>
    <property type="evidence" value="ECO:0007669"/>
    <property type="project" value="InterPro"/>
</dbReference>
<comment type="caution">
    <text evidence="1">The sequence shown here is derived from an EMBL/GenBank/DDBJ whole genome shotgun (WGS) entry which is preliminary data.</text>
</comment>
<dbReference type="PANTHER" id="PTHR31490">
    <property type="entry name" value="GLYCOSYL HYDROLASE"/>
    <property type="match status" value="1"/>
</dbReference>
<gene>
    <name evidence="1" type="ORF">Tci_054449</name>
</gene>
<dbReference type="GO" id="GO:0004553">
    <property type="term" value="F:hydrolase activity, hydrolyzing O-glycosyl compounds"/>
    <property type="evidence" value="ECO:0007669"/>
    <property type="project" value="InterPro"/>
</dbReference>
<reference evidence="1" key="1">
    <citation type="journal article" date="2019" name="Sci. Rep.">
        <title>Draft genome of Tanacetum cinerariifolium, the natural source of mosquito coil.</title>
        <authorList>
            <person name="Yamashiro T."/>
            <person name="Shiraishi A."/>
            <person name="Satake H."/>
            <person name="Nakayama K."/>
        </authorList>
    </citation>
    <scope>NUCLEOTIDE SEQUENCE</scope>
</reference>
<dbReference type="Gene3D" id="2.60.120.260">
    <property type="entry name" value="Galactose-binding domain-like"/>
    <property type="match status" value="1"/>
</dbReference>
<dbReference type="InterPro" id="IPR044846">
    <property type="entry name" value="GH10"/>
</dbReference>
<proteinExistence type="predicted"/>
<name>A0A6L2N8D5_TANCI</name>
<dbReference type="InterPro" id="IPR008979">
    <property type="entry name" value="Galactose-bd-like_sf"/>
</dbReference>
<dbReference type="AlphaFoldDB" id="A0A6L2N8D5"/>
<evidence type="ECO:0000313" key="1">
    <source>
        <dbReference type="EMBL" id="GEU82471.1"/>
    </source>
</evidence>
<dbReference type="PANTHER" id="PTHR31490:SF62">
    <property type="entry name" value="ENDO-1,4-BETA-XYLANASE"/>
    <property type="match status" value="1"/>
</dbReference>